<dbReference type="InParanoid" id="A0A3N4MFA9"/>
<feature type="region of interest" description="Disordered" evidence="1">
    <location>
        <begin position="61"/>
        <end position="95"/>
    </location>
</feature>
<gene>
    <name evidence="3" type="ORF">L211DRAFT_779407</name>
</gene>
<dbReference type="Pfam" id="PF00169">
    <property type="entry name" value="PH"/>
    <property type="match status" value="1"/>
</dbReference>
<dbReference type="Gene3D" id="2.30.29.30">
    <property type="entry name" value="Pleckstrin-homology domain (PH domain)/Phosphotyrosine-binding domain (PTB)"/>
    <property type="match status" value="1"/>
</dbReference>
<dbReference type="SMART" id="SM00233">
    <property type="entry name" value="PH"/>
    <property type="match status" value="1"/>
</dbReference>
<keyword evidence="4" id="KW-1185">Reference proteome</keyword>
<sequence>MSSLRISRRDKVHTSTGSLDSDGDSGIDVTGFAPHVLPIKRTVTGYYTPFSGYLNQYSALSSTTLSPSHPPPSYDDTRNQPSLQPGRNPVWPREEEGREQLPEYYCSVHREAVFYTKMELRTPFDRATDRSWNKEYVVLHGTLLRLHKARRIPFFASPDMRSRLGEDGSTRPEGWMPGELTKSYTLQGAEVGIATDYKKRHFVIRVRAETEQFLLASKSVDECIAWLEALSAAVDLSPALEERTLPRYQMTPRRRRAPVIEEQERIIRSQFPHLIESMTEEEDEGGSRRDSISDRDELIRSPPLRGMRGPGDSEEPITGPPTSISASANRPSSGGKWRPSDTLTPEANLRYARRCMAVLRDDSPRLSDYIIKDGRRYRVAWDKKQLVPEGVNDFIGNRYWRTAALPHYEDLIQGREVRVVNQR</sequence>
<dbReference type="OrthoDB" id="5865767at2759"/>
<reference evidence="3 4" key="1">
    <citation type="journal article" date="2018" name="Nat. Ecol. Evol.">
        <title>Pezizomycetes genomes reveal the molecular basis of ectomycorrhizal truffle lifestyle.</title>
        <authorList>
            <person name="Murat C."/>
            <person name="Payen T."/>
            <person name="Noel B."/>
            <person name="Kuo A."/>
            <person name="Morin E."/>
            <person name="Chen J."/>
            <person name="Kohler A."/>
            <person name="Krizsan K."/>
            <person name="Balestrini R."/>
            <person name="Da Silva C."/>
            <person name="Montanini B."/>
            <person name="Hainaut M."/>
            <person name="Levati E."/>
            <person name="Barry K.W."/>
            <person name="Belfiori B."/>
            <person name="Cichocki N."/>
            <person name="Clum A."/>
            <person name="Dockter R.B."/>
            <person name="Fauchery L."/>
            <person name="Guy J."/>
            <person name="Iotti M."/>
            <person name="Le Tacon F."/>
            <person name="Lindquist E.A."/>
            <person name="Lipzen A."/>
            <person name="Malagnac F."/>
            <person name="Mello A."/>
            <person name="Molinier V."/>
            <person name="Miyauchi S."/>
            <person name="Poulain J."/>
            <person name="Riccioni C."/>
            <person name="Rubini A."/>
            <person name="Sitrit Y."/>
            <person name="Splivallo R."/>
            <person name="Traeger S."/>
            <person name="Wang M."/>
            <person name="Zifcakova L."/>
            <person name="Wipf D."/>
            <person name="Zambonelli A."/>
            <person name="Paolocci F."/>
            <person name="Nowrousian M."/>
            <person name="Ottonello S."/>
            <person name="Baldrian P."/>
            <person name="Spatafora J.W."/>
            <person name="Henrissat B."/>
            <person name="Nagy L.G."/>
            <person name="Aury J.M."/>
            <person name="Wincker P."/>
            <person name="Grigoriev I.V."/>
            <person name="Bonfante P."/>
            <person name="Martin F.M."/>
        </authorList>
    </citation>
    <scope>NUCLEOTIDE SEQUENCE [LARGE SCALE GENOMIC DNA]</scope>
    <source>
        <strain evidence="3 4">ATCC MYA-4762</strain>
    </source>
</reference>
<feature type="domain" description="PH" evidence="2">
    <location>
        <begin position="107"/>
        <end position="235"/>
    </location>
</feature>
<evidence type="ECO:0000259" key="2">
    <source>
        <dbReference type="PROSITE" id="PS50003"/>
    </source>
</evidence>
<organism evidence="3 4">
    <name type="scientific">Terfezia boudieri ATCC MYA-4762</name>
    <dbReference type="NCBI Taxonomy" id="1051890"/>
    <lineage>
        <taxon>Eukaryota</taxon>
        <taxon>Fungi</taxon>
        <taxon>Dikarya</taxon>
        <taxon>Ascomycota</taxon>
        <taxon>Pezizomycotina</taxon>
        <taxon>Pezizomycetes</taxon>
        <taxon>Pezizales</taxon>
        <taxon>Pezizaceae</taxon>
        <taxon>Terfezia</taxon>
    </lineage>
</organism>
<dbReference type="Proteomes" id="UP000267821">
    <property type="component" value="Unassembled WGS sequence"/>
</dbReference>
<dbReference type="SUPFAM" id="SSF50729">
    <property type="entry name" value="PH domain-like"/>
    <property type="match status" value="1"/>
</dbReference>
<feature type="compositionally biased region" description="Basic and acidic residues" evidence="1">
    <location>
        <begin position="285"/>
        <end position="299"/>
    </location>
</feature>
<dbReference type="PROSITE" id="PS50003">
    <property type="entry name" value="PH_DOMAIN"/>
    <property type="match status" value="1"/>
</dbReference>
<evidence type="ECO:0000313" key="3">
    <source>
        <dbReference type="EMBL" id="RPB27695.1"/>
    </source>
</evidence>
<proteinExistence type="predicted"/>
<dbReference type="STRING" id="1051890.A0A3N4MFA9"/>
<dbReference type="AlphaFoldDB" id="A0A3N4MFA9"/>
<feature type="compositionally biased region" description="Polar residues" evidence="1">
    <location>
        <begin position="320"/>
        <end position="332"/>
    </location>
</feature>
<accession>A0A3N4MFA9</accession>
<dbReference type="PANTHER" id="PTHR37283:SF1">
    <property type="entry name" value="PH DOMAIN-CONTAINING PROTEIN YHR131C"/>
    <property type="match status" value="1"/>
</dbReference>
<evidence type="ECO:0000256" key="1">
    <source>
        <dbReference type="SAM" id="MobiDB-lite"/>
    </source>
</evidence>
<name>A0A3N4MFA9_9PEZI</name>
<protein>
    <submittedName>
        <fullName evidence="3">PH domain-like protein</fullName>
    </submittedName>
</protein>
<feature type="compositionally biased region" description="Low complexity" evidence="1">
    <location>
        <begin position="17"/>
        <end position="26"/>
    </location>
</feature>
<dbReference type="EMBL" id="ML121531">
    <property type="protein sequence ID" value="RPB27695.1"/>
    <property type="molecule type" value="Genomic_DNA"/>
</dbReference>
<dbReference type="InterPro" id="IPR001849">
    <property type="entry name" value="PH_domain"/>
</dbReference>
<feature type="region of interest" description="Disordered" evidence="1">
    <location>
        <begin position="270"/>
        <end position="343"/>
    </location>
</feature>
<feature type="region of interest" description="Disordered" evidence="1">
    <location>
        <begin position="1"/>
        <end position="26"/>
    </location>
</feature>
<dbReference type="PANTHER" id="PTHR37283">
    <property type="entry name" value="PH DOMAIN-CONTAINING PROTEIN YHR131C"/>
    <property type="match status" value="1"/>
</dbReference>
<evidence type="ECO:0000313" key="4">
    <source>
        <dbReference type="Proteomes" id="UP000267821"/>
    </source>
</evidence>
<dbReference type="InterPro" id="IPR011993">
    <property type="entry name" value="PH-like_dom_sf"/>
</dbReference>